<dbReference type="InterPro" id="IPR002725">
    <property type="entry name" value="YgjP-like_metallopeptidase"/>
</dbReference>
<feature type="domain" description="YgjP-like metallopeptidase" evidence="1">
    <location>
        <begin position="21"/>
        <end position="231"/>
    </location>
</feature>
<dbReference type="InterPro" id="IPR053136">
    <property type="entry name" value="UTP_pyrophosphatase-like"/>
</dbReference>
<dbReference type="EMBL" id="MKVH01000021">
    <property type="protein sequence ID" value="OJX57708.1"/>
    <property type="molecule type" value="Genomic_DNA"/>
</dbReference>
<gene>
    <name evidence="2" type="ORF">BGO89_06975</name>
</gene>
<evidence type="ECO:0000313" key="2">
    <source>
        <dbReference type="EMBL" id="OJX57708.1"/>
    </source>
</evidence>
<dbReference type="Proteomes" id="UP000184233">
    <property type="component" value="Unassembled WGS sequence"/>
</dbReference>
<dbReference type="Gene3D" id="3.30.2010.10">
    <property type="entry name" value="Metalloproteases ('zincins'), catalytic domain"/>
    <property type="match status" value="1"/>
</dbReference>
<comment type="caution">
    <text evidence="2">The sequence shown here is derived from an EMBL/GenBank/DDBJ whole genome shotgun (WGS) entry which is preliminary data.</text>
</comment>
<dbReference type="PANTHER" id="PTHR30399:SF1">
    <property type="entry name" value="UTP PYROPHOSPHATASE"/>
    <property type="match status" value="1"/>
</dbReference>
<dbReference type="PANTHER" id="PTHR30399">
    <property type="entry name" value="UNCHARACTERIZED PROTEIN YGJP"/>
    <property type="match status" value="1"/>
</dbReference>
<name>A0A1M3KYW3_9BACT</name>
<dbReference type="STRING" id="1895771.BGO89_06975"/>
<organism evidence="2 3">
    <name type="scientific">Candidatus Kapaibacterium thiocyanatum</name>
    <dbReference type="NCBI Taxonomy" id="1895771"/>
    <lineage>
        <taxon>Bacteria</taxon>
        <taxon>Pseudomonadati</taxon>
        <taxon>Candidatus Kapaibacteriota</taxon>
        <taxon>Candidatus Kapaibacteriia</taxon>
        <taxon>Candidatus Kapaibacteriales</taxon>
        <taxon>Candidatus Kapaibacteriaceae</taxon>
        <taxon>Candidatus Kapaibacterium</taxon>
    </lineage>
</organism>
<reference evidence="2 3" key="1">
    <citation type="submission" date="2016-09" db="EMBL/GenBank/DDBJ databases">
        <title>Genome-resolved meta-omics ties microbial dynamics to process performance in biotechnology for thiocyanate degradation.</title>
        <authorList>
            <person name="Kantor R.S."/>
            <person name="Huddy R.J."/>
            <person name="Iyer R."/>
            <person name="Thomas B.C."/>
            <person name="Brown C.T."/>
            <person name="Anantharaman K."/>
            <person name="Tringe S."/>
            <person name="Hettich R.L."/>
            <person name="Harrison S.T."/>
            <person name="Banfield J.F."/>
        </authorList>
    </citation>
    <scope>NUCLEOTIDE SEQUENCE [LARGE SCALE GENOMIC DNA]</scope>
    <source>
        <strain evidence="2">59-99</strain>
    </source>
</reference>
<dbReference type="CDD" id="cd07344">
    <property type="entry name" value="M48_yhfN_like"/>
    <property type="match status" value="1"/>
</dbReference>
<proteinExistence type="predicted"/>
<evidence type="ECO:0000259" key="1">
    <source>
        <dbReference type="Pfam" id="PF01863"/>
    </source>
</evidence>
<evidence type="ECO:0000313" key="3">
    <source>
        <dbReference type="Proteomes" id="UP000184233"/>
    </source>
</evidence>
<protein>
    <recommendedName>
        <fullName evidence="1">YgjP-like metallopeptidase domain-containing protein</fullName>
    </recommendedName>
</protein>
<dbReference type="Pfam" id="PF01863">
    <property type="entry name" value="YgjP-like"/>
    <property type="match status" value="1"/>
</dbReference>
<sequence>MTVPLFPGTLVPYQLIRSRRRSLSVEIHPDGRLIVRIPARTPVSEAEQFLRSRAEWIATRLARAAEQRQVIPPLTTPRQFHHRGAVFQWRMPTDYANDGVSETALFDRQVIVPKRFASNETTAWRWVEGWRRRDAERVFGEVIAGMLPAFGVHGLRYRTLKIRRMRRRWGSCSSSGTITLNDMLVRTPDPCIRVVVIHELCHLVHLHHGPDFHALMRSMEPDYRKHDALLDTWSSVLTMPEPQTTDGARGPVEERYLWLA</sequence>
<accession>A0A1M3KYW3</accession>
<dbReference type="AlphaFoldDB" id="A0A1M3KYW3"/>